<dbReference type="InterPro" id="IPR013785">
    <property type="entry name" value="Aldolase_TIM"/>
</dbReference>
<dbReference type="EMBL" id="BARU01019188">
    <property type="protein sequence ID" value="GAH49779.1"/>
    <property type="molecule type" value="Genomic_DNA"/>
</dbReference>
<accession>X1H7E7</accession>
<dbReference type="CDD" id="cd00564">
    <property type="entry name" value="TMP_TenI"/>
    <property type="match status" value="1"/>
</dbReference>
<evidence type="ECO:0000313" key="4">
    <source>
        <dbReference type="EMBL" id="GAH49779.1"/>
    </source>
</evidence>
<dbReference type="AlphaFoldDB" id="X1H7E7"/>
<dbReference type="GO" id="GO:0004789">
    <property type="term" value="F:thiamine-phosphate diphosphorylase activity"/>
    <property type="evidence" value="ECO:0007669"/>
    <property type="project" value="TreeGrafter"/>
</dbReference>
<reference evidence="4" key="1">
    <citation type="journal article" date="2014" name="Front. Microbiol.">
        <title>High frequency of phylogenetically diverse reductive dehalogenase-homologous genes in deep subseafloor sedimentary metagenomes.</title>
        <authorList>
            <person name="Kawai M."/>
            <person name="Futagami T."/>
            <person name="Toyoda A."/>
            <person name="Takaki Y."/>
            <person name="Nishi S."/>
            <person name="Hori S."/>
            <person name="Arai W."/>
            <person name="Tsubouchi T."/>
            <person name="Morono Y."/>
            <person name="Uchiyama I."/>
            <person name="Ito T."/>
            <person name="Fujiyama A."/>
            <person name="Inagaki F."/>
            <person name="Takami H."/>
        </authorList>
    </citation>
    <scope>NUCLEOTIDE SEQUENCE</scope>
    <source>
        <strain evidence="4">Expedition CK06-06</strain>
    </source>
</reference>
<dbReference type="InterPro" id="IPR036206">
    <property type="entry name" value="ThiamineP_synth_sf"/>
</dbReference>
<feature type="non-terminal residue" evidence="4">
    <location>
        <position position="1"/>
    </location>
</feature>
<dbReference type="PANTHER" id="PTHR20857">
    <property type="entry name" value="THIAMINE-PHOSPHATE PYROPHOSPHORYLASE"/>
    <property type="match status" value="1"/>
</dbReference>
<dbReference type="GO" id="GO:0009228">
    <property type="term" value="P:thiamine biosynthetic process"/>
    <property type="evidence" value="ECO:0007669"/>
    <property type="project" value="UniProtKB-KW"/>
</dbReference>
<proteinExistence type="predicted"/>
<evidence type="ECO:0000256" key="2">
    <source>
        <dbReference type="ARBA" id="ARBA00022977"/>
    </source>
</evidence>
<dbReference type="Gene3D" id="3.20.20.70">
    <property type="entry name" value="Aldolase class I"/>
    <property type="match status" value="1"/>
</dbReference>
<gene>
    <name evidence="4" type="ORF">S03H2_31623</name>
</gene>
<dbReference type="PANTHER" id="PTHR20857:SF23">
    <property type="entry name" value="THIAMINE BIOSYNTHETIC BIFUNCTIONAL ENZYME"/>
    <property type="match status" value="1"/>
</dbReference>
<organism evidence="4">
    <name type="scientific">marine sediment metagenome</name>
    <dbReference type="NCBI Taxonomy" id="412755"/>
    <lineage>
        <taxon>unclassified sequences</taxon>
        <taxon>metagenomes</taxon>
        <taxon>ecological metagenomes</taxon>
    </lineage>
</organism>
<dbReference type="SUPFAM" id="SSF51391">
    <property type="entry name" value="Thiamin phosphate synthase"/>
    <property type="match status" value="1"/>
</dbReference>
<protein>
    <recommendedName>
        <fullName evidence="3">Thiamine phosphate synthase/TenI domain-containing protein</fullName>
    </recommendedName>
</protein>
<comment type="caution">
    <text evidence="4">The sequence shown here is derived from an EMBL/GenBank/DDBJ whole genome shotgun (WGS) entry which is preliminary data.</text>
</comment>
<feature type="domain" description="Thiamine phosphate synthase/TenI" evidence="3">
    <location>
        <begin position="2"/>
        <end position="52"/>
    </location>
</feature>
<dbReference type="InterPro" id="IPR022998">
    <property type="entry name" value="ThiamineP_synth_TenI"/>
</dbReference>
<evidence type="ECO:0000256" key="1">
    <source>
        <dbReference type="ARBA" id="ARBA00004948"/>
    </source>
</evidence>
<sequence>KLDAGRPAGLKLIKDVKKAIKIPFVAIGGINENNIGSVIEAGARSVAAISAIVARDNVEKECKKFREVIIGDSIK</sequence>
<comment type="pathway">
    <text evidence="1">Cofactor biosynthesis; thiamine diphosphate biosynthesis.</text>
</comment>
<name>X1H7E7_9ZZZZ</name>
<evidence type="ECO:0000259" key="3">
    <source>
        <dbReference type="Pfam" id="PF02581"/>
    </source>
</evidence>
<dbReference type="GO" id="GO:0005737">
    <property type="term" value="C:cytoplasm"/>
    <property type="evidence" value="ECO:0007669"/>
    <property type="project" value="TreeGrafter"/>
</dbReference>
<dbReference type="Pfam" id="PF02581">
    <property type="entry name" value="TMP-TENI"/>
    <property type="match status" value="1"/>
</dbReference>
<keyword evidence="2" id="KW-0784">Thiamine biosynthesis</keyword>